<gene>
    <name evidence="2" type="ORF">M7I_3131</name>
</gene>
<feature type="coiled-coil region" evidence="1">
    <location>
        <begin position="52"/>
        <end position="152"/>
    </location>
</feature>
<dbReference type="OrthoDB" id="3561697at2759"/>
<keyword evidence="1" id="KW-0175">Coiled coil</keyword>
<evidence type="ECO:0000256" key="1">
    <source>
        <dbReference type="SAM" id="Coils"/>
    </source>
</evidence>
<dbReference type="AlphaFoldDB" id="H0EKN2"/>
<evidence type="ECO:0000313" key="2">
    <source>
        <dbReference type="EMBL" id="EHL00923.1"/>
    </source>
</evidence>
<accession>H0EKN2</accession>
<dbReference type="Proteomes" id="UP000005446">
    <property type="component" value="Unassembled WGS sequence"/>
</dbReference>
<reference evidence="2 3" key="1">
    <citation type="journal article" date="2012" name="Eukaryot. Cell">
        <title>Genome sequence of the fungus Glarea lozoyensis: the first genome sequence of a species from the Helotiaceae family.</title>
        <authorList>
            <person name="Youssar L."/>
            <person name="Gruening B.A."/>
            <person name="Erxleben A."/>
            <person name="Guenther S."/>
            <person name="Huettel W."/>
        </authorList>
    </citation>
    <scope>NUCLEOTIDE SEQUENCE [LARGE SCALE GENOMIC DNA]</scope>
    <source>
        <strain evidence="3">ATCC 74030 / MF5533</strain>
    </source>
</reference>
<dbReference type="EMBL" id="AGUE01000072">
    <property type="protein sequence ID" value="EHL00923.1"/>
    <property type="molecule type" value="Genomic_DNA"/>
</dbReference>
<organism evidence="2 3">
    <name type="scientific">Glarea lozoyensis (strain ATCC 74030 / MF5533)</name>
    <dbReference type="NCBI Taxonomy" id="1104152"/>
    <lineage>
        <taxon>Eukaryota</taxon>
        <taxon>Fungi</taxon>
        <taxon>Dikarya</taxon>
        <taxon>Ascomycota</taxon>
        <taxon>Pezizomycotina</taxon>
        <taxon>Leotiomycetes</taxon>
        <taxon>Helotiales</taxon>
        <taxon>Helotiaceae</taxon>
        <taxon>Glarea</taxon>
    </lineage>
</organism>
<sequence length="225" mass="27602">MGGCHLKSYGGRKALYSLKGRRGSFFVERDRHGRERFVRRRSTSYEDRSSHRDMDEARAQALELEVDSLQTRLSFEQRNVHILEQRLQQLSQDQSQAHHLRQQYQVAKDECSRLDERLYQEEKKTEKYREKYERMKQDYEDLSEKYRLMKRGVSQQDHDNEFYRVLYEEKLQEVELLRMRGQEKDELHHLDQQRIEEKNQTIKIKNRDISYYQEYLRSHGFRVDT</sequence>
<dbReference type="InParanoid" id="H0EKN2"/>
<proteinExistence type="predicted"/>
<dbReference type="HOGENOM" id="CLU_1321001_0_0_1"/>
<comment type="caution">
    <text evidence="2">The sequence shown here is derived from an EMBL/GenBank/DDBJ whole genome shotgun (WGS) entry which is preliminary data.</text>
</comment>
<evidence type="ECO:0000313" key="3">
    <source>
        <dbReference type="Proteomes" id="UP000005446"/>
    </source>
</evidence>
<name>H0EKN2_GLAL7</name>
<protein>
    <submittedName>
        <fullName evidence="2">Uncharacterized protein</fullName>
    </submittedName>
</protein>
<keyword evidence="3" id="KW-1185">Reference proteome</keyword>